<feature type="domain" description="DUF8149" evidence="1">
    <location>
        <begin position="5"/>
        <end position="72"/>
    </location>
</feature>
<gene>
    <name evidence="2" type="ORF">C496_14932</name>
</gene>
<dbReference type="OrthoDB" id="260707at2157"/>
<name>L9VQA7_9EURY</name>
<keyword evidence="3" id="KW-1185">Reference proteome</keyword>
<dbReference type="EMBL" id="AOHW01000038">
    <property type="protein sequence ID" value="ELY39162.1"/>
    <property type="molecule type" value="Genomic_DNA"/>
</dbReference>
<dbReference type="Proteomes" id="UP000011599">
    <property type="component" value="Unassembled WGS sequence"/>
</dbReference>
<evidence type="ECO:0000313" key="3">
    <source>
        <dbReference type="Proteomes" id="UP000011599"/>
    </source>
</evidence>
<sequence>MTAASDSDDPRVPIVCPDCETTSRIPLSDVADTIERHNEQLHDGEDVAAVDPDIVERIADLAATDLGLLEDSEPESESDSEAA</sequence>
<dbReference type="RefSeq" id="WP_006090959.1">
    <property type="nucleotide sequence ID" value="NZ_AOHW01000038.1"/>
</dbReference>
<accession>L9VQA7</accession>
<dbReference type="eggNOG" id="arCOG06326">
    <property type="taxonomic scope" value="Archaea"/>
</dbReference>
<evidence type="ECO:0000259" key="1">
    <source>
        <dbReference type="Pfam" id="PF26476"/>
    </source>
</evidence>
<organism evidence="2 3">
    <name type="scientific">Natronorubrum tibetense GA33</name>
    <dbReference type="NCBI Taxonomy" id="1114856"/>
    <lineage>
        <taxon>Archaea</taxon>
        <taxon>Methanobacteriati</taxon>
        <taxon>Methanobacteriota</taxon>
        <taxon>Stenosarchaea group</taxon>
        <taxon>Halobacteria</taxon>
        <taxon>Halobacteriales</taxon>
        <taxon>Natrialbaceae</taxon>
        <taxon>Natronorubrum</taxon>
    </lineage>
</organism>
<protein>
    <recommendedName>
        <fullName evidence="1">DUF8149 domain-containing protein</fullName>
    </recommendedName>
</protein>
<reference evidence="2 3" key="1">
    <citation type="journal article" date="2014" name="PLoS Genet.">
        <title>Phylogenetically driven sequencing of extremely halophilic archaea reveals strategies for static and dynamic osmo-response.</title>
        <authorList>
            <person name="Becker E.A."/>
            <person name="Seitzer P.M."/>
            <person name="Tritt A."/>
            <person name="Larsen D."/>
            <person name="Krusor M."/>
            <person name="Yao A.I."/>
            <person name="Wu D."/>
            <person name="Madern D."/>
            <person name="Eisen J.A."/>
            <person name="Darling A.E."/>
            <person name="Facciotti M.T."/>
        </authorList>
    </citation>
    <scope>NUCLEOTIDE SEQUENCE [LARGE SCALE GENOMIC DNA]</scope>
    <source>
        <strain evidence="2 3">GA33</strain>
    </source>
</reference>
<dbReference type="AlphaFoldDB" id="L9VQA7"/>
<proteinExistence type="predicted"/>
<evidence type="ECO:0000313" key="2">
    <source>
        <dbReference type="EMBL" id="ELY39162.1"/>
    </source>
</evidence>
<comment type="caution">
    <text evidence="2">The sequence shown here is derived from an EMBL/GenBank/DDBJ whole genome shotgun (WGS) entry which is preliminary data.</text>
</comment>
<dbReference type="InterPro" id="IPR058462">
    <property type="entry name" value="DUF8149"/>
</dbReference>
<dbReference type="PATRIC" id="fig|1114856.3.peg.3090"/>
<dbReference type="Pfam" id="PF26476">
    <property type="entry name" value="DUF8149"/>
    <property type="match status" value="1"/>
</dbReference>